<reference evidence="1 2" key="1">
    <citation type="submission" date="2018-11" db="EMBL/GenBank/DDBJ databases">
        <title>Trebonia kvetii gen.nov., sp.nov., a novel acidophilic actinobacterium, and proposal of the new actinobacterial family Treboniaceae fam. nov.</title>
        <authorList>
            <person name="Rapoport D."/>
            <person name="Sagova-Mareckova M."/>
            <person name="Sedlacek I."/>
            <person name="Provaznik J."/>
            <person name="Kralova S."/>
            <person name="Pavlinic D."/>
            <person name="Benes V."/>
            <person name="Kopecky J."/>
        </authorList>
    </citation>
    <scope>NUCLEOTIDE SEQUENCE [LARGE SCALE GENOMIC DNA]</scope>
    <source>
        <strain evidence="1 2">15Tr583</strain>
    </source>
</reference>
<sequence length="110" mass="12048">MGQKTVRFSDLSGQLIMREDSLARIVIHEHPELGDGPVEIEALADEALAMEKDALRVAVLDLYLPGEDIPRRVTLDAEAFDARVTEKSAGEMIIGARPVKRAGRPRRAAS</sequence>
<gene>
    <name evidence="1" type="ORF">EAS64_22860</name>
</gene>
<name>A0A6P2BYH6_9ACTN</name>
<comment type="caution">
    <text evidence="1">The sequence shown here is derived from an EMBL/GenBank/DDBJ whole genome shotgun (WGS) entry which is preliminary data.</text>
</comment>
<dbReference type="Proteomes" id="UP000460272">
    <property type="component" value="Unassembled WGS sequence"/>
</dbReference>
<dbReference type="RefSeq" id="WP_145855868.1">
    <property type="nucleotide sequence ID" value="NZ_RPFW01000004.1"/>
</dbReference>
<protein>
    <submittedName>
        <fullName evidence="1">Uncharacterized protein</fullName>
    </submittedName>
</protein>
<dbReference type="OrthoDB" id="3400013at2"/>
<dbReference type="EMBL" id="RPFW01000004">
    <property type="protein sequence ID" value="TVZ03266.1"/>
    <property type="molecule type" value="Genomic_DNA"/>
</dbReference>
<proteinExistence type="predicted"/>
<accession>A0A6P2BYH6</accession>
<evidence type="ECO:0000313" key="2">
    <source>
        <dbReference type="Proteomes" id="UP000460272"/>
    </source>
</evidence>
<organism evidence="1 2">
    <name type="scientific">Trebonia kvetii</name>
    <dbReference type="NCBI Taxonomy" id="2480626"/>
    <lineage>
        <taxon>Bacteria</taxon>
        <taxon>Bacillati</taxon>
        <taxon>Actinomycetota</taxon>
        <taxon>Actinomycetes</taxon>
        <taxon>Streptosporangiales</taxon>
        <taxon>Treboniaceae</taxon>
        <taxon>Trebonia</taxon>
    </lineage>
</organism>
<keyword evidence="2" id="KW-1185">Reference proteome</keyword>
<dbReference type="AlphaFoldDB" id="A0A6P2BYH6"/>
<evidence type="ECO:0000313" key="1">
    <source>
        <dbReference type="EMBL" id="TVZ03266.1"/>
    </source>
</evidence>